<name>A0A9X0TMP1_9STAP</name>
<dbReference type="Proteomes" id="UP000524893">
    <property type="component" value="Unassembled WGS sequence"/>
</dbReference>
<gene>
    <name evidence="1" type="ORF">HR081_10780</name>
</gene>
<dbReference type="RefSeq" id="WP_182281173.1">
    <property type="nucleotide sequence ID" value="NZ_JABTCN010000046.1"/>
</dbReference>
<sequence length="78" mass="9645">MDRYNQYKRELLYLYKRIDLDEHTKNIYRMNANITMALNDLIDNLEQESINDKETIELMRKFMELLKPYRILKGEKEN</sequence>
<proteinExistence type="predicted"/>
<dbReference type="AlphaFoldDB" id="A0A9X0TMP1"/>
<accession>A0A9X0TMP1</accession>
<evidence type="ECO:0000313" key="1">
    <source>
        <dbReference type="EMBL" id="MBA8777353.1"/>
    </source>
</evidence>
<dbReference type="EMBL" id="JABTCN010000046">
    <property type="protein sequence ID" value="MBA8777353.1"/>
    <property type="molecule type" value="Genomic_DNA"/>
</dbReference>
<organism evidence="1 2">
    <name type="scientific">Staphylococcus coagulans</name>
    <dbReference type="NCBI Taxonomy" id="74706"/>
    <lineage>
        <taxon>Bacteria</taxon>
        <taxon>Bacillati</taxon>
        <taxon>Bacillota</taxon>
        <taxon>Bacilli</taxon>
        <taxon>Bacillales</taxon>
        <taxon>Staphylococcaceae</taxon>
        <taxon>Staphylococcus</taxon>
    </lineage>
</organism>
<reference evidence="1 2" key="1">
    <citation type="journal article" date="2020" name="Access Microbiol">
        <title>Isolation and genome sequencing of Staphylococcus schleiferi subspecies coagulans from Antarctic seals.</title>
        <authorList>
            <person name="Foster G."/>
            <person name="Robb A."/>
            <person name="Paterson G.K."/>
        </authorList>
    </citation>
    <scope>NUCLEOTIDE SEQUENCE [LARGE SCALE GENOMIC DNA]</scope>
    <source>
        <strain evidence="1 2">M615/02/4</strain>
    </source>
</reference>
<comment type="caution">
    <text evidence="1">The sequence shown here is derived from an EMBL/GenBank/DDBJ whole genome shotgun (WGS) entry which is preliminary data.</text>
</comment>
<protein>
    <submittedName>
        <fullName evidence="1">Uncharacterized protein</fullName>
    </submittedName>
</protein>
<evidence type="ECO:0000313" key="2">
    <source>
        <dbReference type="Proteomes" id="UP000524893"/>
    </source>
</evidence>